<name>A0ACC5REM3_9HYPH</name>
<evidence type="ECO:0000313" key="1">
    <source>
        <dbReference type="EMBL" id="MBK1871151.1"/>
    </source>
</evidence>
<protein>
    <submittedName>
        <fullName evidence="1">ABC transporter ATP-binding protein</fullName>
    </submittedName>
</protein>
<dbReference type="EMBL" id="JAENHL010000008">
    <property type="protein sequence ID" value="MBK1871151.1"/>
    <property type="molecule type" value="Genomic_DNA"/>
</dbReference>
<sequence length="324" mass="35013">MTETKPALLSVRGLSIGFATEEGPIRVVEDVSFTVAAGETMGLVGESGCGKSVTAQTIMRLLPSPPSRIEAGSIDFDGQDLAQADEAAMRRIRGDKIAMIFQEPMTSLNPTMTIGEQIGEVLLLHRGLRARDARPKVFEMLTQVGIGRPEKRYAQYPHELSGGLRQRVMIAMALICGPKLLIADEPTTALDVTIQAQILELMQALQRESRIATLLITHDLGVVEEMCDHVVVMYAGRIAEKAPAKELFANPRHPYTAGLLAAAPRNAKRGQTLITIPGTVPPPGKRGQGCSFAERCVRALPRCRQDVPPLTGDGHLAACWNPVP</sequence>
<reference evidence="1" key="1">
    <citation type="submission" date="2021-01" db="EMBL/GenBank/DDBJ databases">
        <authorList>
            <person name="Sun Q."/>
        </authorList>
    </citation>
    <scope>NUCLEOTIDE SEQUENCE</scope>
    <source>
        <strain evidence="1">YIM B02566</strain>
    </source>
</reference>
<keyword evidence="1" id="KW-0547">Nucleotide-binding</keyword>
<gene>
    <name evidence="1" type="ORF">JHL16_32595</name>
</gene>
<dbReference type="Proteomes" id="UP000616151">
    <property type="component" value="Unassembled WGS sequence"/>
</dbReference>
<organism evidence="1 2">
    <name type="scientific">Taklimakanibacter albus</name>
    <dbReference type="NCBI Taxonomy" id="2800327"/>
    <lineage>
        <taxon>Bacteria</taxon>
        <taxon>Pseudomonadati</taxon>
        <taxon>Pseudomonadota</taxon>
        <taxon>Alphaproteobacteria</taxon>
        <taxon>Hyphomicrobiales</taxon>
        <taxon>Aestuariivirgaceae</taxon>
        <taxon>Taklimakanibacter</taxon>
    </lineage>
</organism>
<comment type="caution">
    <text evidence="1">The sequence shown here is derived from an EMBL/GenBank/DDBJ whole genome shotgun (WGS) entry which is preliminary data.</text>
</comment>
<keyword evidence="2" id="KW-1185">Reference proteome</keyword>
<evidence type="ECO:0000313" key="2">
    <source>
        <dbReference type="Proteomes" id="UP000616151"/>
    </source>
</evidence>
<keyword evidence="1" id="KW-0067">ATP-binding</keyword>
<proteinExistence type="predicted"/>
<accession>A0ACC5REM3</accession>